<gene>
    <name evidence="1" type="ORF">FSB_LOCUS59895</name>
</gene>
<dbReference type="AlphaFoldDB" id="A0A2N9J673"/>
<organism evidence="1">
    <name type="scientific">Fagus sylvatica</name>
    <name type="common">Beechnut</name>
    <dbReference type="NCBI Taxonomy" id="28930"/>
    <lineage>
        <taxon>Eukaryota</taxon>
        <taxon>Viridiplantae</taxon>
        <taxon>Streptophyta</taxon>
        <taxon>Embryophyta</taxon>
        <taxon>Tracheophyta</taxon>
        <taxon>Spermatophyta</taxon>
        <taxon>Magnoliopsida</taxon>
        <taxon>eudicotyledons</taxon>
        <taxon>Gunneridae</taxon>
        <taxon>Pentapetalae</taxon>
        <taxon>rosids</taxon>
        <taxon>fabids</taxon>
        <taxon>Fagales</taxon>
        <taxon>Fagaceae</taxon>
        <taxon>Fagus</taxon>
    </lineage>
</organism>
<evidence type="ECO:0008006" key="2">
    <source>
        <dbReference type="Google" id="ProtNLM"/>
    </source>
</evidence>
<name>A0A2N9J673_FAGSY</name>
<reference evidence="1" key="1">
    <citation type="submission" date="2018-02" db="EMBL/GenBank/DDBJ databases">
        <authorList>
            <person name="Cohen D.B."/>
            <person name="Kent A.D."/>
        </authorList>
    </citation>
    <scope>NUCLEOTIDE SEQUENCE</scope>
</reference>
<accession>A0A2N9J673</accession>
<sequence>MEVNSSLSDQCKKQLRTTPFGWLLNLHCNIEASGRMLEVMLVTWNADECAFKVGDKLILFTLYYVALILELPVTGESIDCGSYAWGKAMYKYLICGLNHATTSKKARNNRGNLHIQGCTVLFQIWACEHLGIGEKHAQINQPFPRFLAWSHQQMFSQKAMAAFNNSDNVSTVHACSDAMGAIGIRDCQERQTCQKAKATMVDLASSSLKRDKRGRPAKNEGESAAAMVDLANSPSKRVKRGRPTKMKGRQLWWTWLAHHRREQWWIL</sequence>
<protein>
    <recommendedName>
        <fullName evidence="2">Aminotransferase-like plant mobile domain-containing protein</fullName>
    </recommendedName>
</protein>
<proteinExistence type="predicted"/>
<evidence type="ECO:0000313" key="1">
    <source>
        <dbReference type="EMBL" id="SPD32013.1"/>
    </source>
</evidence>
<dbReference type="EMBL" id="OIVN01006384">
    <property type="protein sequence ID" value="SPD32013.1"/>
    <property type="molecule type" value="Genomic_DNA"/>
</dbReference>